<accession>A0A6V7X149</accession>
<dbReference type="OrthoDB" id="5883775at2759"/>
<reference evidence="2 3" key="1">
    <citation type="submission" date="2020-08" db="EMBL/GenBank/DDBJ databases">
        <authorList>
            <person name="Koutsovoulos G."/>
            <person name="Danchin GJ E."/>
        </authorList>
    </citation>
    <scope>NUCLEOTIDE SEQUENCE [LARGE SCALE GENOMIC DNA]</scope>
</reference>
<comment type="caution">
    <text evidence="2">The sequence shown here is derived from an EMBL/GenBank/DDBJ whole genome shotgun (WGS) entry which is preliminary data.</text>
</comment>
<evidence type="ECO:0000313" key="3">
    <source>
        <dbReference type="Proteomes" id="UP000580250"/>
    </source>
</evidence>
<evidence type="ECO:0000313" key="1">
    <source>
        <dbReference type="EMBL" id="CAD2166016.1"/>
    </source>
</evidence>
<organism evidence="2 3">
    <name type="scientific">Meloidogyne enterolobii</name>
    <name type="common">Root-knot nematode worm</name>
    <name type="synonym">Meloidogyne mayaguensis</name>
    <dbReference type="NCBI Taxonomy" id="390850"/>
    <lineage>
        <taxon>Eukaryota</taxon>
        <taxon>Metazoa</taxon>
        <taxon>Ecdysozoa</taxon>
        <taxon>Nematoda</taxon>
        <taxon>Chromadorea</taxon>
        <taxon>Rhabditida</taxon>
        <taxon>Tylenchina</taxon>
        <taxon>Tylenchomorpha</taxon>
        <taxon>Tylenchoidea</taxon>
        <taxon>Meloidogynidae</taxon>
        <taxon>Meloidogyninae</taxon>
        <taxon>Meloidogyne</taxon>
    </lineage>
</organism>
<protein>
    <submittedName>
        <fullName evidence="2">Uncharacterized protein</fullName>
    </submittedName>
</protein>
<name>A0A6V7X149_MELEN</name>
<dbReference type="Proteomes" id="UP000580250">
    <property type="component" value="Unassembled WGS sequence"/>
</dbReference>
<evidence type="ECO:0000313" key="2">
    <source>
        <dbReference type="EMBL" id="CAD2193038.1"/>
    </source>
</evidence>
<gene>
    <name evidence="1" type="ORF">MENT_LOCUS17543</name>
    <name evidence="2" type="ORF">MENT_LOCUS45965</name>
</gene>
<sequence>MTMHCGGTRCAKDSCRCTCACQFACMGPCAKCRRHQMLRQCLLSKGANICGQCCGHSICESGWSGTKSRRNVTTSRTTSYY</sequence>
<dbReference type="AlphaFoldDB" id="A0A6V7X149"/>
<proteinExistence type="predicted"/>
<dbReference type="EMBL" id="CAJEWN010000114">
    <property type="protein sequence ID" value="CAD2166016.1"/>
    <property type="molecule type" value="Genomic_DNA"/>
</dbReference>
<dbReference type="EMBL" id="CAJEWN010000998">
    <property type="protein sequence ID" value="CAD2193038.1"/>
    <property type="molecule type" value="Genomic_DNA"/>
</dbReference>